<dbReference type="EMBL" id="JARIHO010000024">
    <property type="protein sequence ID" value="KAJ7342802.1"/>
    <property type="molecule type" value="Genomic_DNA"/>
</dbReference>
<keyword evidence="1" id="KW-0812">Transmembrane</keyword>
<organism evidence="2 3">
    <name type="scientific">Mycena albidolilacea</name>
    <dbReference type="NCBI Taxonomy" id="1033008"/>
    <lineage>
        <taxon>Eukaryota</taxon>
        <taxon>Fungi</taxon>
        <taxon>Dikarya</taxon>
        <taxon>Basidiomycota</taxon>
        <taxon>Agaricomycotina</taxon>
        <taxon>Agaricomycetes</taxon>
        <taxon>Agaricomycetidae</taxon>
        <taxon>Agaricales</taxon>
        <taxon>Marasmiineae</taxon>
        <taxon>Mycenaceae</taxon>
        <taxon>Mycena</taxon>
    </lineage>
</organism>
<evidence type="ECO:0008006" key="4">
    <source>
        <dbReference type="Google" id="ProtNLM"/>
    </source>
</evidence>
<evidence type="ECO:0000313" key="2">
    <source>
        <dbReference type="EMBL" id="KAJ7342802.1"/>
    </source>
</evidence>
<sequence length="584" mass="65222">MKSIFRQLRSFRLGYTEECPYPWKWTTPIVLSVFFLISAFLAALNVPLSAYNIVQEFTYRPNDTLPALALSGLVPSVFQPSANSFTPQLLTVGDIIKLNGSLLEYTVVDAFDSLDETKPVSSFSYYNNPLSEGCDVTNVTINVGLTREVEASFWYSQYETLAQVVITCRVPTLFHLVWSGIPPMDPAAGFSSFGNIAGILIDDLFSMFFHWYDVALISPPFSLNQTARTEHHNATMVNITVTAYACCHCDPAGSPEMTTLLEPPCSLVPPQFMVTAAYFTSENPQQFFSDYNAVNVSQTHPLMSTEALEKLAGQLGSVSMPDFTNAFQNVFQGIYHLVHLDLGVIIDNQIYNSPDMFNLSIMPVTIPDLRFPSNANESRLVTSNSTLVAQWRQRVVFFKNSDRVPVMDYLRPVPHLKPLGSAITSVFVSTFAMLSALWTIFSLGAGALARRTGQPPAEYIYFIASCKNLEAPAKQRLSMCTDSEDTICAKSGRFAFKRFGVDLDAKDSGWDMGTSTIFDSHREPNAPYHTRLKQVEDDVREIKCMMRLLLEKPDRLDHNLKANPNMKDGILLPLVHRRSSSDQA</sequence>
<protein>
    <recommendedName>
        <fullName evidence="4">Transmembrane protein</fullName>
    </recommendedName>
</protein>
<reference evidence="2" key="1">
    <citation type="submission" date="2023-03" db="EMBL/GenBank/DDBJ databases">
        <title>Massive genome expansion in bonnet fungi (Mycena s.s.) driven by repeated elements and novel gene families across ecological guilds.</title>
        <authorList>
            <consortium name="Lawrence Berkeley National Laboratory"/>
            <person name="Harder C.B."/>
            <person name="Miyauchi S."/>
            <person name="Viragh M."/>
            <person name="Kuo A."/>
            <person name="Thoen E."/>
            <person name="Andreopoulos B."/>
            <person name="Lu D."/>
            <person name="Skrede I."/>
            <person name="Drula E."/>
            <person name="Henrissat B."/>
            <person name="Morin E."/>
            <person name="Kohler A."/>
            <person name="Barry K."/>
            <person name="LaButti K."/>
            <person name="Morin E."/>
            <person name="Salamov A."/>
            <person name="Lipzen A."/>
            <person name="Mereny Z."/>
            <person name="Hegedus B."/>
            <person name="Baldrian P."/>
            <person name="Stursova M."/>
            <person name="Weitz H."/>
            <person name="Taylor A."/>
            <person name="Grigoriev I.V."/>
            <person name="Nagy L.G."/>
            <person name="Martin F."/>
            <person name="Kauserud H."/>
        </authorList>
    </citation>
    <scope>NUCLEOTIDE SEQUENCE</scope>
    <source>
        <strain evidence="2">CBHHK002</strain>
    </source>
</reference>
<dbReference type="AlphaFoldDB" id="A0AAD6ZX16"/>
<gene>
    <name evidence="2" type="ORF">DFH08DRAFT_938173</name>
</gene>
<evidence type="ECO:0000256" key="1">
    <source>
        <dbReference type="SAM" id="Phobius"/>
    </source>
</evidence>
<evidence type="ECO:0000313" key="3">
    <source>
        <dbReference type="Proteomes" id="UP001218218"/>
    </source>
</evidence>
<feature type="transmembrane region" description="Helical" evidence="1">
    <location>
        <begin position="21"/>
        <end position="44"/>
    </location>
</feature>
<accession>A0AAD6ZX16</accession>
<proteinExistence type="predicted"/>
<keyword evidence="3" id="KW-1185">Reference proteome</keyword>
<dbReference type="Proteomes" id="UP001218218">
    <property type="component" value="Unassembled WGS sequence"/>
</dbReference>
<keyword evidence="1" id="KW-0472">Membrane</keyword>
<name>A0AAD6ZX16_9AGAR</name>
<comment type="caution">
    <text evidence="2">The sequence shown here is derived from an EMBL/GenBank/DDBJ whole genome shotgun (WGS) entry which is preliminary data.</text>
</comment>
<keyword evidence="1" id="KW-1133">Transmembrane helix</keyword>